<feature type="transmembrane region" description="Helical" evidence="1">
    <location>
        <begin position="173"/>
        <end position="191"/>
    </location>
</feature>
<keyword evidence="1" id="KW-0812">Transmembrane</keyword>
<organism evidence="2">
    <name type="scientific">viral metagenome</name>
    <dbReference type="NCBI Taxonomy" id="1070528"/>
    <lineage>
        <taxon>unclassified sequences</taxon>
        <taxon>metagenomes</taxon>
        <taxon>organismal metagenomes</taxon>
    </lineage>
</organism>
<feature type="transmembrane region" description="Helical" evidence="1">
    <location>
        <begin position="198"/>
        <end position="219"/>
    </location>
</feature>
<sequence>MENTHTYKQINNIYKKLTYYDKYGTDVIITFVIVLVFLFFISFYYVLNNVEPIKNDWINQRCRPEVMPFVGMINHPNDGRSKFQFTADNFTDCSQSIIKQILGYITKPIEYGLNLMTNFFRMMLDALNNIRKMLAKMRVQMQNIVKTIFARTLNISIGIQEFFIYLREIFNKIQGIFISGFYVVLGTYYTLKSSVGALFEFIVMILFILIGLIIPLWIVPFTWGFAAFMTAVFISIAIPLSVIAIMMNKSMGTTLSGIPDKPSCFDENTLLQLNNGIFIKIRDIDVGDILINNNIVTSKMKMSSKYETLYNLDDTLVTGEHKVFFNNKIICVKFHPQAKVVLNENYNLYSVNTSNKFIQINNTLFCDYDEMTDNETSKLYENIERQNTINISNNIFIHKYYDGGFTENTKIKLINHTIKAINELEINDILENGSRVIGVVKILNNHLHNKMNNLVVHNTEFYAHTHLNVKHLGEWTKVTNITKAKPIAKKGKNIKLYHLITSNGLIPIGDMLFKDYDNILDGYL</sequence>
<keyword evidence="1" id="KW-1133">Transmembrane helix</keyword>
<evidence type="ECO:0000313" key="2">
    <source>
        <dbReference type="EMBL" id="QHT28482.1"/>
    </source>
</evidence>
<name>A0A6C0EI78_9ZZZZ</name>
<dbReference type="EMBL" id="MN738859">
    <property type="protein sequence ID" value="QHT28482.1"/>
    <property type="molecule type" value="Genomic_DNA"/>
</dbReference>
<keyword evidence="1" id="KW-0472">Membrane</keyword>
<dbReference type="AlphaFoldDB" id="A0A6C0EI78"/>
<accession>A0A6C0EI78</accession>
<feature type="transmembrane region" description="Helical" evidence="1">
    <location>
        <begin position="225"/>
        <end position="246"/>
    </location>
</feature>
<evidence type="ECO:0008006" key="3">
    <source>
        <dbReference type="Google" id="ProtNLM"/>
    </source>
</evidence>
<evidence type="ECO:0000256" key="1">
    <source>
        <dbReference type="SAM" id="Phobius"/>
    </source>
</evidence>
<feature type="transmembrane region" description="Helical" evidence="1">
    <location>
        <begin position="27"/>
        <end position="47"/>
    </location>
</feature>
<proteinExistence type="predicted"/>
<reference evidence="2" key="1">
    <citation type="journal article" date="2020" name="Nature">
        <title>Giant virus diversity and host interactions through global metagenomics.</title>
        <authorList>
            <person name="Schulz F."/>
            <person name="Roux S."/>
            <person name="Paez-Espino D."/>
            <person name="Jungbluth S."/>
            <person name="Walsh D.A."/>
            <person name="Denef V.J."/>
            <person name="McMahon K.D."/>
            <person name="Konstantinidis K.T."/>
            <person name="Eloe-Fadrosh E.A."/>
            <person name="Kyrpides N.C."/>
            <person name="Woyke T."/>
        </authorList>
    </citation>
    <scope>NUCLEOTIDE SEQUENCE</scope>
    <source>
        <strain evidence="2">GVMAG-M-3300001348-25</strain>
    </source>
</reference>
<protein>
    <recommendedName>
        <fullName evidence="3">Vint domain-containing protein</fullName>
    </recommendedName>
</protein>